<gene>
    <name evidence="2" type="ORF">EDE15_3300</name>
</gene>
<evidence type="ECO:0000256" key="1">
    <source>
        <dbReference type="SAM" id="SignalP"/>
    </source>
</evidence>
<dbReference type="Proteomes" id="UP000269669">
    <property type="component" value="Unassembled WGS sequence"/>
</dbReference>
<feature type="chain" id="PRO_5018582797" evidence="1">
    <location>
        <begin position="24"/>
        <end position="412"/>
    </location>
</feature>
<dbReference type="AlphaFoldDB" id="A0A3R9QJ60"/>
<dbReference type="Gene3D" id="1.25.10.10">
    <property type="entry name" value="Leucine-rich Repeat Variant"/>
    <property type="match status" value="1"/>
</dbReference>
<evidence type="ECO:0000313" key="3">
    <source>
        <dbReference type="Proteomes" id="UP000269669"/>
    </source>
</evidence>
<comment type="caution">
    <text evidence="2">The sequence shown here is derived from an EMBL/GenBank/DDBJ whole genome shotgun (WGS) entry which is preliminary data.</text>
</comment>
<organism evidence="2 3">
    <name type="scientific">Edaphobacter aggregans</name>
    <dbReference type="NCBI Taxonomy" id="570835"/>
    <lineage>
        <taxon>Bacteria</taxon>
        <taxon>Pseudomonadati</taxon>
        <taxon>Acidobacteriota</taxon>
        <taxon>Terriglobia</taxon>
        <taxon>Terriglobales</taxon>
        <taxon>Acidobacteriaceae</taxon>
        <taxon>Edaphobacter</taxon>
    </lineage>
</organism>
<feature type="signal peptide" evidence="1">
    <location>
        <begin position="1"/>
        <end position="23"/>
    </location>
</feature>
<dbReference type="SUPFAM" id="SSF48452">
    <property type="entry name" value="TPR-like"/>
    <property type="match status" value="1"/>
</dbReference>
<keyword evidence="1" id="KW-0732">Signal</keyword>
<dbReference type="SUPFAM" id="SSF48371">
    <property type="entry name" value="ARM repeat"/>
    <property type="match status" value="1"/>
</dbReference>
<proteinExistence type="predicted"/>
<accession>A0A3R9QJ60</accession>
<evidence type="ECO:0000313" key="2">
    <source>
        <dbReference type="EMBL" id="RSL17756.1"/>
    </source>
</evidence>
<reference evidence="2 3" key="1">
    <citation type="submission" date="2018-12" db="EMBL/GenBank/DDBJ databases">
        <title>Sequencing of bacterial isolates from soil warming experiment in Harvard Forest, Massachusetts, USA.</title>
        <authorList>
            <person name="Deangelis K."/>
        </authorList>
    </citation>
    <scope>NUCLEOTIDE SEQUENCE [LARGE SCALE GENOMIC DNA]</scope>
    <source>
        <strain evidence="2 3">EB153</strain>
    </source>
</reference>
<dbReference type="Gene3D" id="1.25.40.10">
    <property type="entry name" value="Tetratricopeptide repeat domain"/>
    <property type="match status" value="1"/>
</dbReference>
<dbReference type="InterPro" id="IPR011989">
    <property type="entry name" value="ARM-like"/>
</dbReference>
<name>A0A3R9QJ60_9BACT</name>
<dbReference type="OrthoDB" id="106493at2"/>
<keyword evidence="3" id="KW-1185">Reference proteome</keyword>
<dbReference type="InterPro" id="IPR011990">
    <property type="entry name" value="TPR-like_helical_dom_sf"/>
</dbReference>
<dbReference type="InterPro" id="IPR016024">
    <property type="entry name" value="ARM-type_fold"/>
</dbReference>
<dbReference type="RefSeq" id="WP_125486200.1">
    <property type="nucleotide sequence ID" value="NZ_RSDW01000001.1"/>
</dbReference>
<sequence length="412" mass="44924">MKNTSLIFAAILASPLFAPQAFSAELVKPELIAYELSPAAKDDALYNDGTRAINEGRWSDAVDLFNKVVQMRGERAEGALYWRAYAENKEGQSARALSTCAELRRTYPKSKWLDECGALEIEIHSHSGQLMSPEATQDDELKLLALSAIMQQDESHAIPAIQQILAGNSSDKLKERALFVLSQSDSKQAQDLIGQIARGQSNPTLQIRAIRMLSIRGRQSVDVLADIYQHTTNVAVKKAILQAYVVTNSPDKLVEAARNETDPQLIRTAVHTLGALGATTQLQTLYSEAKSPEIKAEIINSLIPAGHKGAEVLGNIATTEQDPDLRRKAIRNLGIAGGSEATPKLLAIYQNSADPETKKAAVQALFLANDAHDLVTLAKTEKDPALKQSIVQQLSIMHNPEATAYMLEILNK</sequence>
<protein>
    <submittedName>
        <fullName evidence="2">HEAT repeat protein</fullName>
    </submittedName>
</protein>
<dbReference type="EMBL" id="RSDW01000001">
    <property type="protein sequence ID" value="RSL17756.1"/>
    <property type="molecule type" value="Genomic_DNA"/>
</dbReference>
<dbReference type="Pfam" id="PF13646">
    <property type="entry name" value="HEAT_2"/>
    <property type="match status" value="2"/>
</dbReference>